<dbReference type="SUPFAM" id="SSF82784">
    <property type="entry name" value="OsmC-like"/>
    <property type="match status" value="1"/>
</dbReference>
<dbReference type="Proteomes" id="UP000032534">
    <property type="component" value="Unassembled WGS sequence"/>
</dbReference>
<accession>A0A0D7X295</accession>
<dbReference type="InterPro" id="IPR015946">
    <property type="entry name" value="KH_dom-like_a/b"/>
</dbReference>
<reference evidence="1 2" key="1">
    <citation type="submission" date="2014-11" db="EMBL/GenBank/DDBJ databases">
        <title>Draft Genome Sequences of Paenibacillus polymyxa NRRL B-30509 and Paenibacillus terrae NRRL B-30644, Strains from a Poultry Environment that Produce Tridecaptin A and Paenicidins.</title>
        <authorList>
            <person name="van Belkum M.J."/>
            <person name="Lohans C.T."/>
            <person name="Vederas J.C."/>
        </authorList>
    </citation>
    <scope>NUCLEOTIDE SEQUENCE [LARGE SCALE GENOMIC DNA]</scope>
    <source>
        <strain evidence="1 2">NRRL B-30644</strain>
    </source>
</reference>
<dbReference type="PATRIC" id="fig|159743.3.peg.4084"/>
<organism evidence="1 2">
    <name type="scientific">Paenibacillus terrae</name>
    <dbReference type="NCBI Taxonomy" id="159743"/>
    <lineage>
        <taxon>Bacteria</taxon>
        <taxon>Bacillati</taxon>
        <taxon>Bacillota</taxon>
        <taxon>Bacilli</taxon>
        <taxon>Bacillales</taxon>
        <taxon>Paenibacillaceae</taxon>
        <taxon>Paenibacillus</taxon>
    </lineage>
</organism>
<protein>
    <submittedName>
        <fullName evidence="1">Osmotically inducible protein OsmC</fullName>
    </submittedName>
</protein>
<gene>
    <name evidence="1" type="ORF">QD47_18355</name>
</gene>
<keyword evidence="2" id="KW-1185">Reference proteome</keyword>
<dbReference type="PANTHER" id="PTHR42830">
    <property type="entry name" value="OSMOTICALLY INDUCIBLE FAMILY PROTEIN"/>
    <property type="match status" value="1"/>
</dbReference>
<dbReference type="RefSeq" id="WP_044647490.1">
    <property type="nucleotide sequence ID" value="NZ_JTHP01000040.1"/>
</dbReference>
<sequence length="162" mass="17602">MPDQKVNMNTVWFKDAKGFGRMKGDNLQTQIAIPVLKGGSGEGANPQQLLMSSAIACYALTLAYMLDRKKVPVAGFFMDTEGNIARGKQLSITHRPHVVLSSSASKEDITVVEALFLQAEEKCHIGQLLVKAGVPVGTEGKVSIDAGDDLTSNYIEQHQIEW</sequence>
<dbReference type="OrthoDB" id="2242871at2"/>
<dbReference type="AlphaFoldDB" id="A0A0D7X295"/>
<dbReference type="Pfam" id="PF02566">
    <property type="entry name" value="OsmC"/>
    <property type="match status" value="1"/>
</dbReference>
<comment type="caution">
    <text evidence="1">The sequence shown here is derived from an EMBL/GenBank/DDBJ whole genome shotgun (WGS) entry which is preliminary data.</text>
</comment>
<name>A0A0D7X295_9BACL</name>
<evidence type="ECO:0000313" key="1">
    <source>
        <dbReference type="EMBL" id="KJD44167.1"/>
    </source>
</evidence>
<evidence type="ECO:0000313" key="2">
    <source>
        <dbReference type="Proteomes" id="UP000032534"/>
    </source>
</evidence>
<dbReference type="EMBL" id="JTHP01000040">
    <property type="protein sequence ID" value="KJD44167.1"/>
    <property type="molecule type" value="Genomic_DNA"/>
</dbReference>
<proteinExistence type="predicted"/>
<dbReference type="InterPro" id="IPR052707">
    <property type="entry name" value="OsmC_Ohr_Peroxiredoxin"/>
</dbReference>
<dbReference type="InterPro" id="IPR003718">
    <property type="entry name" value="OsmC/Ohr_fam"/>
</dbReference>
<dbReference type="InterPro" id="IPR036102">
    <property type="entry name" value="OsmC/Ohrsf"/>
</dbReference>
<dbReference type="Gene3D" id="3.30.300.20">
    <property type="match status" value="1"/>
</dbReference>
<dbReference type="PANTHER" id="PTHR42830:SF2">
    <property type="entry name" value="OSMC_OHR FAMILY PROTEIN"/>
    <property type="match status" value="1"/>
</dbReference>